<reference evidence="2" key="1">
    <citation type="submission" date="2020-04" db="EMBL/GenBank/DDBJ databases">
        <title>Description of Shewanella salipaludis sp. nov., isolated from a salt marsh.</title>
        <authorList>
            <person name="Park S."/>
            <person name="Yoon J.-H."/>
        </authorList>
    </citation>
    <scope>NUCLEOTIDE SEQUENCE</scope>
    <source>
        <strain evidence="2">SHSM-M6</strain>
    </source>
</reference>
<proteinExistence type="predicted"/>
<accession>A0A972FUS6</accession>
<name>A0A972FUS6_9GAMM</name>
<feature type="transmembrane region" description="Helical" evidence="1">
    <location>
        <begin position="53"/>
        <end position="76"/>
    </location>
</feature>
<organism evidence="2 3">
    <name type="scientific">Shewanella salipaludis</name>
    <dbReference type="NCBI Taxonomy" id="2723052"/>
    <lineage>
        <taxon>Bacteria</taxon>
        <taxon>Pseudomonadati</taxon>
        <taxon>Pseudomonadota</taxon>
        <taxon>Gammaproteobacteria</taxon>
        <taxon>Alteromonadales</taxon>
        <taxon>Shewanellaceae</taxon>
        <taxon>Shewanella</taxon>
    </lineage>
</organism>
<gene>
    <name evidence="2" type="ORF">HC757_15165</name>
</gene>
<feature type="transmembrane region" description="Helical" evidence="1">
    <location>
        <begin position="12"/>
        <end position="41"/>
    </location>
</feature>
<keyword evidence="1" id="KW-1133">Transmembrane helix</keyword>
<protein>
    <submittedName>
        <fullName evidence="2">Uncharacterized protein</fullName>
    </submittedName>
</protein>
<evidence type="ECO:0000313" key="3">
    <source>
        <dbReference type="Proteomes" id="UP000737113"/>
    </source>
</evidence>
<comment type="caution">
    <text evidence="2">The sequence shown here is derived from an EMBL/GenBank/DDBJ whole genome shotgun (WGS) entry which is preliminary data.</text>
</comment>
<dbReference type="EMBL" id="JAAXYH010000013">
    <property type="protein sequence ID" value="NMH66498.1"/>
    <property type="molecule type" value="Genomic_DNA"/>
</dbReference>
<keyword evidence="1" id="KW-0812">Transmembrane</keyword>
<evidence type="ECO:0000256" key="1">
    <source>
        <dbReference type="SAM" id="Phobius"/>
    </source>
</evidence>
<dbReference type="AlphaFoldDB" id="A0A972FUS6"/>
<sequence length="158" mass="18107">MPNNFFEKHEFSMGMFAAGIAVIMFIMFSAGVVCLLMILTLQTLLGEFTPEEFGILLVSSALIMTLSIVVPNVLILRGKPRAAKVNKINIYFQFVCYLLFLFTFENKNDWFLLVFVIFPLLANRLMASAKYQAFLAYHESQHKDPVGFRRSIAKKMFE</sequence>
<keyword evidence="1" id="KW-0472">Membrane</keyword>
<feature type="transmembrane region" description="Helical" evidence="1">
    <location>
        <begin position="88"/>
        <end position="104"/>
    </location>
</feature>
<dbReference type="RefSeq" id="WP_169565229.1">
    <property type="nucleotide sequence ID" value="NZ_JAAXYH010000013.1"/>
</dbReference>
<evidence type="ECO:0000313" key="2">
    <source>
        <dbReference type="EMBL" id="NMH66498.1"/>
    </source>
</evidence>
<keyword evidence="3" id="KW-1185">Reference proteome</keyword>
<feature type="transmembrane region" description="Helical" evidence="1">
    <location>
        <begin position="110"/>
        <end position="127"/>
    </location>
</feature>
<dbReference type="Proteomes" id="UP000737113">
    <property type="component" value="Unassembled WGS sequence"/>
</dbReference>